<feature type="transmembrane region" description="Helical" evidence="1">
    <location>
        <begin position="211"/>
        <end position="233"/>
    </location>
</feature>
<feature type="transmembrane region" description="Helical" evidence="1">
    <location>
        <begin position="49"/>
        <end position="70"/>
    </location>
</feature>
<sequence>MDSFFSPHTEHHFVAYAGPHLFMIAILLGLALLLFLFRRAIRERTWLRTVVRVSLLIGLVVPEAGLYYWYAAEQLWNTRYTLPLELCSISQMLAILLLITRSRLLYQIVYFAGIGGALQAIFTPDLDYPFPHFRFFHFFIVHTAIILAPLYLTWVERYRPTWKSIGITMIFLNILVIVVGGVDFWLDANYMFLRHKPAGASLLSVLGPYPYYLLFEEAIAVVIFGLMYLPFVIGRRLDRTAR</sequence>
<feature type="transmembrane region" description="Helical" evidence="1">
    <location>
        <begin position="104"/>
        <end position="123"/>
    </location>
</feature>
<protein>
    <submittedName>
        <fullName evidence="2">TIGR02206 family membrane protein</fullName>
    </submittedName>
</protein>
<dbReference type="RefSeq" id="WP_126018157.1">
    <property type="nucleotide sequence ID" value="NZ_CP034437.1"/>
</dbReference>
<feature type="transmembrane region" description="Helical" evidence="1">
    <location>
        <begin position="82"/>
        <end position="99"/>
    </location>
</feature>
<dbReference type="InterPro" id="IPR011737">
    <property type="entry name" value="CHP02206_TP0381"/>
</dbReference>
<keyword evidence="1" id="KW-0812">Transmembrane</keyword>
<accession>A0A3S9A9Q9</accession>
<evidence type="ECO:0000313" key="2">
    <source>
        <dbReference type="EMBL" id="AZN42450.1"/>
    </source>
</evidence>
<feature type="transmembrane region" description="Helical" evidence="1">
    <location>
        <begin position="20"/>
        <end position="37"/>
    </location>
</feature>
<dbReference type="Pfam" id="PF14808">
    <property type="entry name" value="TMEM164"/>
    <property type="match status" value="1"/>
</dbReference>
<gene>
    <name evidence="2" type="ORF">EJC50_24270</name>
</gene>
<feature type="transmembrane region" description="Helical" evidence="1">
    <location>
        <begin position="135"/>
        <end position="154"/>
    </location>
</feature>
<feature type="transmembrane region" description="Helical" evidence="1">
    <location>
        <begin position="166"/>
        <end position="186"/>
    </location>
</feature>
<evidence type="ECO:0000313" key="3">
    <source>
        <dbReference type="Proteomes" id="UP000272528"/>
    </source>
</evidence>
<evidence type="ECO:0000256" key="1">
    <source>
        <dbReference type="SAM" id="Phobius"/>
    </source>
</evidence>
<dbReference type="KEGG" id="palb:EJC50_24270"/>
<dbReference type="NCBIfam" id="TIGR02206">
    <property type="entry name" value="intg_mem_TP0381"/>
    <property type="match status" value="1"/>
</dbReference>
<keyword evidence="1" id="KW-1133">Transmembrane helix</keyword>
<dbReference type="AlphaFoldDB" id="A0A3S9A9Q9"/>
<proteinExistence type="predicted"/>
<reference evidence="3" key="1">
    <citation type="submission" date="2018-12" db="EMBL/GenBank/DDBJ databases">
        <title>Genome sequence of Peanibacillus sp.</title>
        <authorList>
            <person name="Subramani G."/>
            <person name="Srinivasan S."/>
            <person name="Kim M.K."/>
        </authorList>
    </citation>
    <scope>NUCLEOTIDE SEQUENCE [LARGE SCALE GENOMIC DNA]</scope>
    <source>
        <strain evidence="3">18JY67-1</strain>
    </source>
</reference>
<keyword evidence="1" id="KW-0472">Membrane</keyword>
<keyword evidence="3" id="KW-1185">Reference proteome</keyword>
<dbReference type="Proteomes" id="UP000272528">
    <property type="component" value="Chromosome"/>
</dbReference>
<organism evidence="2 3">
    <name type="scientific">Paenibacillus albus</name>
    <dbReference type="NCBI Taxonomy" id="2495582"/>
    <lineage>
        <taxon>Bacteria</taxon>
        <taxon>Bacillati</taxon>
        <taxon>Bacillota</taxon>
        <taxon>Bacilli</taxon>
        <taxon>Bacillales</taxon>
        <taxon>Paenibacillaceae</taxon>
        <taxon>Paenibacillus</taxon>
    </lineage>
</organism>
<dbReference type="OrthoDB" id="9813172at2"/>
<name>A0A3S9A9Q9_9BACL</name>
<dbReference type="EMBL" id="CP034437">
    <property type="protein sequence ID" value="AZN42450.1"/>
    <property type="molecule type" value="Genomic_DNA"/>
</dbReference>